<accession>A0A1S3HEC2</accession>
<proteinExistence type="predicted"/>
<keyword evidence="1" id="KW-1185">Reference proteome</keyword>
<dbReference type="InParanoid" id="A0A1S3HEC2"/>
<organism evidence="1 2">
    <name type="scientific">Lingula anatina</name>
    <name type="common">Brachiopod</name>
    <name type="synonym">Lingula unguis</name>
    <dbReference type="NCBI Taxonomy" id="7574"/>
    <lineage>
        <taxon>Eukaryota</taxon>
        <taxon>Metazoa</taxon>
        <taxon>Spiralia</taxon>
        <taxon>Lophotrochozoa</taxon>
        <taxon>Brachiopoda</taxon>
        <taxon>Linguliformea</taxon>
        <taxon>Lingulata</taxon>
        <taxon>Lingulida</taxon>
        <taxon>Linguloidea</taxon>
        <taxon>Lingulidae</taxon>
        <taxon>Lingula</taxon>
    </lineage>
</organism>
<reference evidence="2" key="1">
    <citation type="submission" date="2025-08" db="UniProtKB">
        <authorList>
            <consortium name="RefSeq"/>
        </authorList>
    </citation>
    <scope>IDENTIFICATION</scope>
    <source>
        <tissue evidence="2">Gonads</tissue>
    </source>
</reference>
<evidence type="ECO:0000313" key="2">
    <source>
        <dbReference type="RefSeq" id="XP_013384403.1"/>
    </source>
</evidence>
<gene>
    <name evidence="2" type="primary">LOC106154556</name>
</gene>
<evidence type="ECO:0000313" key="1">
    <source>
        <dbReference type="Proteomes" id="UP000085678"/>
    </source>
</evidence>
<dbReference type="Proteomes" id="UP000085678">
    <property type="component" value="Unplaced"/>
</dbReference>
<name>A0A1S3HEC2_LINAN</name>
<dbReference type="AlphaFoldDB" id="A0A1S3HEC2"/>
<protein>
    <submittedName>
        <fullName evidence="2">Uncharacterized protein LOC106154556</fullName>
    </submittedName>
</protein>
<dbReference type="RefSeq" id="XP_013384403.1">
    <property type="nucleotide sequence ID" value="XM_013528949.1"/>
</dbReference>
<dbReference type="GeneID" id="106154556"/>
<dbReference type="OrthoDB" id="10051404at2759"/>
<dbReference type="KEGG" id="lak:106154556"/>
<sequence length="127" mass="14738">MRRLQAALTVRDKYQGEQLQGQSAAYEAQKRKVLDNLVSSLDKRFADIDKGLLSCTRIANLQSWPPTFEDAPDFGNDMLAQVVDHFNNHLQQSVDLAVMDAEWTSLKHDLYEKYVHHYEQIEIDSKW</sequence>